<feature type="transmembrane region" description="Helical" evidence="1">
    <location>
        <begin position="349"/>
        <end position="372"/>
    </location>
</feature>
<feature type="transmembrane region" description="Helical" evidence="1">
    <location>
        <begin position="762"/>
        <end position="786"/>
    </location>
</feature>
<reference evidence="2 3" key="1">
    <citation type="submission" date="2019-06" db="EMBL/GenBank/DDBJ databases">
        <title>Sequencing the genomes of 1000 actinobacteria strains.</title>
        <authorList>
            <person name="Klenk H.-P."/>
        </authorList>
    </citation>
    <scope>NUCLEOTIDE SEQUENCE [LARGE SCALE GENOMIC DNA]</scope>
    <source>
        <strain evidence="2 3">DSM 45456</strain>
    </source>
</reference>
<feature type="transmembrane region" description="Helical" evidence="1">
    <location>
        <begin position="297"/>
        <end position="321"/>
    </location>
</feature>
<proteinExistence type="predicted"/>
<feature type="transmembrane region" description="Helical" evidence="1">
    <location>
        <begin position="806"/>
        <end position="829"/>
    </location>
</feature>
<evidence type="ECO:0000313" key="2">
    <source>
        <dbReference type="EMBL" id="TQM78864.1"/>
    </source>
</evidence>
<keyword evidence="1" id="KW-1133">Transmembrane helix</keyword>
<keyword evidence="1" id="KW-0472">Membrane</keyword>
<gene>
    <name evidence="2" type="ORF">FHX81_1148</name>
</gene>
<feature type="transmembrane region" description="Helical" evidence="1">
    <location>
        <begin position="384"/>
        <end position="406"/>
    </location>
</feature>
<sequence length="843" mass="87785">MSGGGTAFPKSLLFADVAGYGSRVQIPWRAAPRAALSSPLTLLVSVVTALLLSFVVAAAVLHSAASGSAAIDYQQDRLCTEALHPSLEATGVSHQQAADAPRVIKELAPDREALVGTYVRERRADFGGAPTDAKFGYRPGATDHLEVLEGGGKDGLWVPKSIADTVGVRLGGRGLGGRLPPVTAIYADLLDPLPAWWCSERHFVVPNVLDRDELATAVVWLPSAEAFAALPPELAGTADVTVRFPADVPRTVDEAATLLREGTERIAPLGGGAVRTVSPLVLPVENARQTVTNVRSAVLGLTLISLLIGLAGVATVTVQWAQRRQAELRLLWVRGAGPLALGGRGVLELGLPLVLGGVLGLGTARLLLPVYAPSELLPPGTVTTAALAVVVVVALSLVVTVATGALRTHRMFQVSGGGNRLRKVLTALPWELATAALAVWAWNRVQHSGLATTTKIGGLPRIDAAALAFPLLVVLTAALLTARLAKWALASSHRVKVWSKPVAQLAIRRLAAGAGPVTGVLLIGVLAVGTMAVGTAIAGSQKTALDVKSGMYAGANSYAQIPSEVTELPQALRGNSTIVGFVKQYDRTALVVDPRTFRDGAFPVEVDPALLTQPLRVGNAPRREVELPGLPRLEPDAWVPSFPKLGTSGWVVPVDRIEDRGDVGSWYVWSSRPLAEVTAALSADGVKLSRNSDEKKKAVQGLPFLTIQWTFAFVTALGAVLAVVASIALLLAVEVRRRQNALSGAFSTRMGLGPAAMLRSHLLELGAVAAGAVVVGLAASAASSGFTVPKLDPAPRLTPAPQVPDALPVLVGTVAGSVLVVLVAAWIAVRSVRSAKIGELIRG</sequence>
<dbReference type="EMBL" id="VFPP01000001">
    <property type="protein sequence ID" value="TQM78864.1"/>
    <property type="molecule type" value="Genomic_DNA"/>
</dbReference>
<evidence type="ECO:0000256" key="1">
    <source>
        <dbReference type="SAM" id="Phobius"/>
    </source>
</evidence>
<feature type="transmembrane region" description="Helical" evidence="1">
    <location>
        <begin position="427"/>
        <end position="445"/>
    </location>
</feature>
<accession>A0A543J7Q5</accession>
<keyword evidence="3" id="KW-1185">Reference proteome</keyword>
<feature type="transmembrane region" description="Helical" evidence="1">
    <location>
        <begin position="40"/>
        <end position="61"/>
    </location>
</feature>
<dbReference type="AlphaFoldDB" id="A0A543J7Q5"/>
<comment type="caution">
    <text evidence="2">The sequence shown here is derived from an EMBL/GenBank/DDBJ whole genome shotgun (WGS) entry which is preliminary data.</text>
</comment>
<feature type="transmembrane region" description="Helical" evidence="1">
    <location>
        <begin position="465"/>
        <end position="489"/>
    </location>
</feature>
<name>A0A543J7Q5_9PSEU</name>
<organism evidence="2 3">
    <name type="scientific">Saccharothrix saharensis</name>
    <dbReference type="NCBI Taxonomy" id="571190"/>
    <lineage>
        <taxon>Bacteria</taxon>
        <taxon>Bacillati</taxon>
        <taxon>Actinomycetota</taxon>
        <taxon>Actinomycetes</taxon>
        <taxon>Pseudonocardiales</taxon>
        <taxon>Pseudonocardiaceae</taxon>
        <taxon>Saccharothrix</taxon>
    </lineage>
</organism>
<dbReference type="Proteomes" id="UP000316628">
    <property type="component" value="Unassembled WGS sequence"/>
</dbReference>
<feature type="transmembrane region" description="Helical" evidence="1">
    <location>
        <begin position="709"/>
        <end position="733"/>
    </location>
</feature>
<keyword evidence="1" id="KW-0812">Transmembrane</keyword>
<evidence type="ECO:0000313" key="3">
    <source>
        <dbReference type="Proteomes" id="UP000316628"/>
    </source>
</evidence>
<protein>
    <submittedName>
        <fullName evidence="2">Putative ABC transport system permease protein</fullName>
    </submittedName>
</protein>
<feature type="transmembrane region" description="Helical" evidence="1">
    <location>
        <begin position="510"/>
        <end position="533"/>
    </location>
</feature>